<comment type="caution">
    <text evidence="2">The sequence shown here is derived from an EMBL/GenBank/DDBJ whole genome shotgun (WGS) entry which is preliminary data.</text>
</comment>
<proteinExistence type="predicted"/>
<evidence type="ECO:0000313" key="2">
    <source>
        <dbReference type="EMBL" id="KAF5751045.1"/>
    </source>
</evidence>
<keyword evidence="1" id="KW-0472">Membrane</keyword>
<dbReference type="AlphaFoldDB" id="A0A7J7DXF4"/>
<organism evidence="2 3">
    <name type="scientific">Tripterygium wilfordii</name>
    <name type="common">Thunder God vine</name>
    <dbReference type="NCBI Taxonomy" id="458696"/>
    <lineage>
        <taxon>Eukaryota</taxon>
        <taxon>Viridiplantae</taxon>
        <taxon>Streptophyta</taxon>
        <taxon>Embryophyta</taxon>
        <taxon>Tracheophyta</taxon>
        <taxon>Spermatophyta</taxon>
        <taxon>Magnoliopsida</taxon>
        <taxon>eudicotyledons</taxon>
        <taxon>Gunneridae</taxon>
        <taxon>Pentapetalae</taxon>
        <taxon>rosids</taxon>
        <taxon>fabids</taxon>
        <taxon>Celastrales</taxon>
        <taxon>Celastraceae</taxon>
        <taxon>Tripterygium</taxon>
    </lineage>
</organism>
<dbReference type="PANTHER" id="PTHR33333:SF32">
    <property type="entry name" value="PSAD1"/>
    <property type="match status" value="1"/>
</dbReference>
<gene>
    <name evidence="2" type="ORF">HS088_TW02G00055</name>
</gene>
<keyword evidence="1" id="KW-0812">Transmembrane</keyword>
<dbReference type="InParanoid" id="A0A7J7DXF4"/>
<sequence length="103" mass="11261">MGSRESTEKPKAGEDSGNKVYKTAIIGGLLAGAVLVGCGIAALVAVISSGSGLDDEDEVHEDKKTMKAPGRDYRIYRDDFEEDPATYFRNLRNLRKWNPEQGL</sequence>
<keyword evidence="3" id="KW-1185">Reference proteome</keyword>
<dbReference type="InterPro" id="IPR039926">
    <property type="entry name" value="Egg_app_1"/>
</dbReference>
<protein>
    <submittedName>
        <fullName evidence="2">Uncharacterized protein</fullName>
    </submittedName>
</protein>
<evidence type="ECO:0000313" key="3">
    <source>
        <dbReference type="Proteomes" id="UP000593562"/>
    </source>
</evidence>
<dbReference type="PANTHER" id="PTHR33333">
    <property type="entry name" value="ERYTHROCYTE MEMBRANE PROTEIN 1-LIKE"/>
    <property type="match status" value="1"/>
</dbReference>
<dbReference type="OrthoDB" id="1724124at2759"/>
<feature type="transmembrane region" description="Helical" evidence="1">
    <location>
        <begin position="20"/>
        <end position="47"/>
    </location>
</feature>
<dbReference type="EMBL" id="JAAARO010000002">
    <property type="protein sequence ID" value="KAF5751045.1"/>
    <property type="molecule type" value="Genomic_DNA"/>
</dbReference>
<accession>A0A7J7DXF4</accession>
<evidence type="ECO:0000256" key="1">
    <source>
        <dbReference type="SAM" id="Phobius"/>
    </source>
</evidence>
<dbReference type="Proteomes" id="UP000593562">
    <property type="component" value="Unassembled WGS sequence"/>
</dbReference>
<reference evidence="2 3" key="1">
    <citation type="journal article" date="2020" name="Nat. Commun.">
        <title>Genome of Tripterygium wilfordii and identification of cytochrome P450 involved in triptolide biosynthesis.</title>
        <authorList>
            <person name="Tu L."/>
            <person name="Su P."/>
            <person name="Zhang Z."/>
            <person name="Gao L."/>
            <person name="Wang J."/>
            <person name="Hu T."/>
            <person name="Zhou J."/>
            <person name="Zhang Y."/>
            <person name="Zhao Y."/>
            <person name="Liu Y."/>
            <person name="Song Y."/>
            <person name="Tong Y."/>
            <person name="Lu Y."/>
            <person name="Yang J."/>
            <person name="Xu C."/>
            <person name="Jia M."/>
            <person name="Peters R.J."/>
            <person name="Huang L."/>
            <person name="Gao W."/>
        </authorList>
    </citation>
    <scope>NUCLEOTIDE SEQUENCE [LARGE SCALE GENOMIC DNA]</scope>
    <source>
        <strain evidence="3">cv. XIE 37</strain>
        <tissue evidence="2">Leaf</tissue>
    </source>
</reference>
<name>A0A7J7DXF4_TRIWF</name>
<keyword evidence="1" id="KW-1133">Transmembrane helix</keyword>